<evidence type="ECO:0000313" key="2">
    <source>
        <dbReference type="EMBL" id="KAF4686278.1"/>
    </source>
</evidence>
<dbReference type="EMBL" id="JABANM010036933">
    <property type="protein sequence ID" value="KAF4686278.1"/>
    <property type="molecule type" value="Genomic_DNA"/>
</dbReference>
<gene>
    <name evidence="2" type="ORF">FOZ62_016295</name>
</gene>
<evidence type="ECO:0000313" key="3">
    <source>
        <dbReference type="Proteomes" id="UP000574390"/>
    </source>
</evidence>
<name>A0A7J6NR93_PEROL</name>
<dbReference type="Proteomes" id="UP000574390">
    <property type="component" value="Unassembled WGS sequence"/>
</dbReference>
<feature type="non-terminal residue" evidence="2">
    <location>
        <position position="197"/>
    </location>
</feature>
<organism evidence="2 3">
    <name type="scientific">Perkinsus olseni</name>
    <name type="common">Perkinsus atlanticus</name>
    <dbReference type="NCBI Taxonomy" id="32597"/>
    <lineage>
        <taxon>Eukaryota</taxon>
        <taxon>Sar</taxon>
        <taxon>Alveolata</taxon>
        <taxon>Perkinsozoa</taxon>
        <taxon>Perkinsea</taxon>
        <taxon>Perkinsida</taxon>
        <taxon>Perkinsidae</taxon>
        <taxon>Perkinsus</taxon>
    </lineage>
</organism>
<dbReference type="AlphaFoldDB" id="A0A7J6NR93"/>
<comment type="caution">
    <text evidence="2">The sequence shown here is derived from an EMBL/GenBank/DDBJ whole genome shotgun (WGS) entry which is preliminary data.</text>
</comment>
<reference evidence="2 3" key="1">
    <citation type="submission" date="2020-04" db="EMBL/GenBank/DDBJ databases">
        <title>Perkinsus olseni comparative genomics.</title>
        <authorList>
            <person name="Bogema D.R."/>
        </authorList>
    </citation>
    <scope>NUCLEOTIDE SEQUENCE [LARGE SCALE GENOMIC DNA]</scope>
    <source>
        <strain evidence="2">ATCC PRA-205</strain>
    </source>
</reference>
<feature type="region of interest" description="Disordered" evidence="1">
    <location>
        <begin position="43"/>
        <end position="62"/>
    </location>
</feature>
<protein>
    <submittedName>
        <fullName evidence="2">Uncharacterized protein</fullName>
    </submittedName>
</protein>
<feature type="non-terminal residue" evidence="2">
    <location>
        <position position="1"/>
    </location>
</feature>
<proteinExistence type="predicted"/>
<sequence>TRELFAGGLQPHALGLLTDRIHAVEGSVDTAVAADAAENARPSLEAAEAGRTSSGDVLAGPRGGLDRANRLSEALESARTAVWEPYRSFAEASLVTLAGDALLSALLLTSLDGDGAASRVDGVESCKAIMERLGIPYDQHYSLARFTSSEIYELRRDNPMYSGLLLAAVVEYMVKAGTERVLIAELHGRARPSCCGG</sequence>
<evidence type="ECO:0000256" key="1">
    <source>
        <dbReference type="SAM" id="MobiDB-lite"/>
    </source>
</evidence>
<accession>A0A7J6NR93</accession>